<dbReference type="EMBL" id="ML119668">
    <property type="protein sequence ID" value="RPA82883.1"/>
    <property type="molecule type" value="Genomic_DNA"/>
</dbReference>
<proteinExistence type="predicted"/>
<reference evidence="1 2" key="1">
    <citation type="journal article" date="2018" name="Nat. Ecol. Evol.">
        <title>Pezizomycetes genomes reveal the molecular basis of ectomycorrhizal truffle lifestyle.</title>
        <authorList>
            <person name="Murat C."/>
            <person name="Payen T."/>
            <person name="Noel B."/>
            <person name="Kuo A."/>
            <person name="Morin E."/>
            <person name="Chen J."/>
            <person name="Kohler A."/>
            <person name="Krizsan K."/>
            <person name="Balestrini R."/>
            <person name="Da Silva C."/>
            <person name="Montanini B."/>
            <person name="Hainaut M."/>
            <person name="Levati E."/>
            <person name="Barry K.W."/>
            <person name="Belfiori B."/>
            <person name="Cichocki N."/>
            <person name="Clum A."/>
            <person name="Dockter R.B."/>
            <person name="Fauchery L."/>
            <person name="Guy J."/>
            <person name="Iotti M."/>
            <person name="Le Tacon F."/>
            <person name="Lindquist E.A."/>
            <person name="Lipzen A."/>
            <person name="Malagnac F."/>
            <person name="Mello A."/>
            <person name="Molinier V."/>
            <person name="Miyauchi S."/>
            <person name="Poulain J."/>
            <person name="Riccioni C."/>
            <person name="Rubini A."/>
            <person name="Sitrit Y."/>
            <person name="Splivallo R."/>
            <person name="Traeger S."/>
            <person name="Wang M."/>
            <person name="Zifcakova L."/>
            <person name="Wipf D."/>
            <person name="Zambonelli A."/>
            <person name="Paolocci F."/>
            <person name="Nowrousian M."/>
            <person name="Ottonello S."/>
            <person name="Baldrian P."/>
            <person name="Spatafora J.W."/>
            <person name="Henrissat B."/>
            <person name="Nagy L.G."/>
            <person name="Aury J.M."/>
            <person name="Wincker P."/>
            <person name="Grigoriev I.V."/>
            <person name="Bonfante P."/>
            <person name="Martin F.M."/>
        </authorList>
    </citation>
    <scope>NUCLEOTIDE SEQUENCE [LARGE SCALE GENOMIC DNA]</scope>
    <source>
        <strain evidence="1 2">RN42</strain>
    </source>
</reference>
<protein>
    <recommendedName>
        <fullName evidence="3">Serine protease</fullName>
    </recommendedName>
</protein>
<accession>A0A3N4I9W9</accession>
<name>A0A3N4I9W9_ASCIM</name>
<evidence type="ECO:0000313" key="2">
    <source>
        <dbReference type="Proteomes" id="UP000275078"/>
    </source>
</evidence>
<evidence type="ECO:0000313" key="1">
    <source>
        <dbReference type="EMBL" id="RPA82883.1"/>
    </source>
</evidence>
<dbReference type="InterPro" id="IPR043504">
    <property type="entry name" value="Peptidase_S1_PA_chymotrypsin"/>
</dbReference>
<gene>
    <name evidence="1" type="ORF">BJ508DRAFT_360842</name>
</gene>
<dbReference type="SUPFAM" id="SSF50494">
    <property type="entry name" value="Trypsin-like serine proteases"/>
    <property type="match status" value="1"/>
</dbReference>
<keyword evidence="2" id="KW-1185">Reference proteome</keyword>
<evidence type="ECO:0008006" key="3">
    <source>
        <dbReference type="Google" id="ProtNLM"/>
    </source>
</evidence>
<dbReference type="Gene3D" id="2.40.10.10">
    <property type="entry name" value="Trypsin-like serine proteases"/>
    <property type="match status" value="1"/>
</dbReference>
<dbReference type="Proteomes" id="UP000275078">
    <property type="component" value="Unassembled WGS sequence"/>
</dbReference>
<organism evidence="1 2">
    <name type="scientific">Ascobolus immersus RN42</name>
    <dbReference type="NCBI Taxonomy" id="1160509"/>
    <lineage>
        <taxon>Eukaryota</taxon>
        <taxon>Fungi</taxon>
        <taxon>Dikarya</taxon>
        <taxon>Ascomycota</taxon>
        <taxon>Pezizomycotina</taxon>
        <taxon>Pezizomycetes</taxon>
        <taxon>Pezizales</taxon>
        <taxon>Ascobolaceae</taxon>
        <taxon>Ascobolus</taxon>
    </lineage>
</organism>
<dbReference type="AlphaFoldDB" id="A0A3N4I9W9"/>
<sequence>MDSLSFIGLEKQQDELRLDIDCYGSAPHIGGGMAFTAAHLFTNSKSELDMGFNETAYFTTMRHFEEFKAPLSPANKGQLMTGHIGNDAELVAFMDQEASFPPARLSGLVYTKDLALLQLSKQPIGFFRPGKIKDDGIVKTCVINGYTDPGSYKKSLESRHGVPREFDAKEYVERIDELHPDLPSMSEGSGFVNEGKIYHDRSSAEQASGGALLNSENEIIGIHLGVDAEDFGQHNVGLYLSNPDVKEFLRENLLPRLALKCLLVYHMISSAPISGKEAWAILAGLFELVRSKAYPVVCEPLVHDQDLKHQAVFRGHNSTSDEVTAKRRRVYPFVCEALSQDKNFQELAKEGPFAEKMKENVARRVYDAAITVLRDSLDVDEDLLDDVFPVEVVKKNMKMFVEEVCLYGYRFAIHGEKDEYIRDVMYENRGFIEDVFGEECY</sequence>
<dbReference type="InterPro" id="IPR009003">
    <property type="entry name" value="Peptidase_S1_PA"/>
</dbReference>